<dbReference type="EMBL" id="JAGSRH010000015">
    <property type="protein sequence ID" value="MER5077500.1"/>
    <property type="molecule type" value="Genomic_DNA"/>
</dbReference>
<dbReference type="Proteomes" id="UP001495779">
    <property type="component" value="Unassembled WGS sequence"/>
</dbReference>
<proteinExistence type="inferred from homology"/>
<evidence type="ECO:0000259" key="7">
    <source>
        <dbReference type="Pfam" id="PF02749"/>
    </source>
</evidence>
<organism evidence="8">
    <name type="scientific">Providencia stuartii</name>
    <dbReference type="NCBI Taxonomy" id="588"/>
    <lineage>
        <taxon>Bacteria</taxon>
        <taxon>Pseudomonadati</taxon>
        <taxon>Pseudomonadota</taxon>
        <taxon>Gammaproteobacteria</taxon>
        <taxon>Enterobacterales</taxon>
        <taxon>Morganellaceae</taxon>
        <taxon>Providencia</taxon>
    </lineage>
</organism>
<dbReference type="GO" id="GO:0004514">
    <property type="term" value="F:nicotinate-nucleotide diphosphorylase (carboxylating) activity"/>
    <property type="evidence" value="ECO:0007669"/>
    <property type="project" value="InterPro"/>
</dbReference>
<dbReference type="InterPro" id="IPR027277">
    <property type="entry name" value="NadC/ModD"/>
</dbReference>
<dbReference type="Pfam" id="PF01729">
    <property type="entry name" value="QRPTase_C"/>
    <property type="match status" value="1"/>
</dbReference>
<dbReference type="RefSeq" id="WP_154621795.1">
    <property type="nucleotide sequence ID" value="NZ_CP095443.1"/>
</dbReference>
<dbReference type="SUPFAM" id="SSF54675">
    <property type="entry name" value="Nicotinate/Quinolinate PRTase N-terminal domain-like"/>
    <property type="match status" value="1"/>
</dbReference>
<evidence type="ECO:0000256" key="1">
    <source>
        <dbReference type="ARBA" id="ARBA00009400"/>
    </source>
</evidence>
<reference evidence="9 10" key="1">
    <citation type="submission" date="2021-04" db="EMBL/GenBank/DDBJ databases">
        <title>Determining the burden of carbapenem-resistant Enterobacterales from a tertiary public heath setting in Bangladesh: a clinical, epidemiological, and molecular study.</title>
        <authorList>
            <person name="Farzana R."/>
            <person name="Walsh T.R."/>
        </authorList>
    </citation>
    <scope>NUCLEOTIDE SEQUENCE [LARGE SCALE GENOMIC DNA]</scope>
    <source>
        <strain evidence="9">Dmpro_s316</strain>
        <strain evidence="10">dmpro_s316</strain>
    </source>
</reference>
<dbReference type="PANTHER" id="PTHR32179:SF4">
    <property type="entry name" value="PYROPHOSPHORYLASE MODD-RELATED"/>
    <property type="match status" value="1"/>
</dbReference>
<evidence type="ECO:0000313" key="9">
    <source>
        <dbReference type="EMBL" id="MER5077500.1"/>
    </source>
</evidence>
<reference evidence="8" key="2">
    <citation type="submission" date="2024-02" db="EMBL/GenBank/DDBJ databases">
        <authorList>
            <consortium name="Clinical and Environmental Microbiology Branch: Whole genome sequencing antimicrobial resistance pathogens in the healthcare setting"/>
        </authorList>
    </citation>
    <scope>NUCLEOTIDE SEQUENCE</scope>
    <source>
        <strain evidence="8">2020GO-00142</strain>
    </source>
</reference>
<evidence type="ECO:0000313" key="10">
    <source>
        <dbReference type="Proteomes" id="UP001495779"/>
    </source>
</evidence>
<sequence>MIYLSDSIIDQLLLDDILYGDLTTRSLGLHNQRGTMTFTSTQGGCISGIEIALRMLKKLGLDCQGYFRDGEIVAENSGLIKATGAVEALHQGWKAVQNILEWCCGVSHYTHQMVSILKHHQPNAQLACTRKTVPGTKLFALTAILAGGAMIHRAGCAESILLFTNHRNCLAAPNDWHAHINTLKIAAPEQQIIVEADDIEQANLAIQAGADIVQLDKFTPQQIRQLQQDIYKQNSLCRLSAAGGINLQTIEEYAQTGISLFVTSAPYYAPPRDIKVKISVA</sequence>
<dbReference type="AlphaFoldDB" id="A0AAI9HYT7"/>
<dbReference type="InterPro" id="IPR037128">
    <property type="entry name" value="Quinolinate_PRibosylTase_N_sf"/>
</dbReference>
<accession>A0AAI9HYT7</accession>
<name>A0AAI9HYT7_PROST</name>
<dbReference type="NCBIfam" id="TIGR01334">
    <property type="entry name" value="modD"/>
    <property type="match status" value="1"/>
</dbReference>
<evidence type="ECO:0000313" key="8">
    <source>
        <dbReference type="EMBL" id="EMP9432247.1"/>
    </source>
</evidence>
<dbReference type="InterPro" id="IPR006242">
    <property type="entry name" value="ModD"/>
</dbReference>
<dbReference type="InterPro" id="IPR013785">
    <property type="entry name" value="Aldolase_TIM"/>
</dbReference>
<keyword evidence="4 5" id="KW-0808">Transferase</keyword>
<evidence type="ECO:0000256" key="4">
    <source>
        <dbReference type="ARBA" id="ARBA00022679"/>
    </source>
</evidence>
<feature type="domain" description="Quinolinate phosphoribosyl transferase N-terminal" evidence="7">
    <location>
        <begin position="21"/>
        <end position="104"/>
    </location>
</feature>
<evidence type="ECO:0000256" key="2">
    <source>
        <dbReference type="ARBA" id="ARBA00019205"/>
    </source>
</evidence>
<dbReference type="Gene3D" id="3.20.20.70">
    <property type="entry name" value="Aldolase class I"/>
    <property type="match status" value="1"/>
</dbReference>
<comment type="caution">
    <text evidence="8">The sequence shown here is derived from an EMBL/GenBank/DDBJ whole genome shotgun (WGS) entry which is preliminary data.</text>
</comment>
<dbReference type="PANTHER" id="PTHR32179">
    <property type="entry name" value="NICOTINATE-NUCLEOTIDE PYROPHOSPHORYLASE [CARBOXYLATING]"/>
    <property type="match status" value="1"/>
</dbReference>
<dbReference type="GO" id="GO:0009435">
    <property type="term" value="P:NAD+ biosynthetic process"/>
    <property type="evidence" value="ECO:0007669"/>
    <property type="project" value="InterPro"/>
</dbReference>
<evidence type="ECO:0000259" key="6">
    <source>
        <dbReference type="Pfam" id="PF01729"/>
    </source>
</evidence>
<gene>
    <name evidence="8" type="ORF">JRA39_001264</name>
    <name evidence="9" type="ORF">KDV35_11635</name>
</gene>
<dbReference type="GO" id="GO:0005737">
    <property type="term" value="C:cytoplasm"/>
    <property type="evidence" value="ECO:0007669"/>
    <property type="project" value="TreeGrafter"/>
</dbReference>
<keyword evidence="3 5" id="KW-0328">Glycosyltransferase</keyword>
<dbReference type="GO" id="GO:0034213">
    <property type="term" value="P:quinolinate catabolic process"/>
    <property type="evidence" value="ECO:0007669"/>
    <property type="project" value="TreeGrafter"/>
</dbReference>
<dbReference type="InterPro" id="IPR036068">
    <property type="entry name" value="Nicotinate_pribotase-like_C"/>
</dbReference>
<evidence type="ECO:0000256" key="5">
    <source>
        <dbReference type="PIRNR" id="PIRNR006250"/>
    </source>
</evidence>
<evidence type="ECO:0000256" key="3">
    <source>
        <dbReference type="ARBA" id="ARBA00022676"/>
    </source>
</evidence>
<dbReference type="EMBL" id="AAZDVE040000006">
    <property type="protein sequence ID" value="EMP9432247.1"/>
    <property type="molecule type" value="Genomic_DNA"/>
</dbReference>
<dbReference type="SUPFAM" id="SSF51690">
    <property type="entry name" value="Nicotinate/Quinolinate PRTase C-terminal domain-like"/>
    <property type="match status" value="1"/>
</dbReference>
<dbReference type="InterPro" id="IPR022412">
    <property type="entry name" value="Quinolinate_PRibosylTrfase_N"/>
</dbReference>
<dbReference type="CDD" id="cd01573">
    <property type="entry name" value="modD_like"/>
    <property type="match status" value="1"/>
</dbReference>
<feature type="domain" description="Quinolinate phosphoribosyl transferase C-terminal" evidence="6">
    <location>
        <begin position="107"/>
        <end position="277"/>
    </location>
</feature>
<dbReference type="FunFam" id="3.20.20.70:FF:000030">
    <property type="entry name" value="Nicotinate-nucleotide pyrophosphorylase, carboxylating"/>
    <property type="match status" value="1"/>
</dbReference>
<comment type="similarity">
    <text evidence="1 5">Belongs to the NadC/ModD family.</text>
</comment>
<dbReference type="Gene3D" id="3.90.1170.20">
    <property type="entry name" value="Quinolinate phosphoribosyl transferase, N-terminal domain"/>
    <property type="match status" value="1"/>
</dbReference>
<protein>
    <recommendedName>
        <fullName evidence="2">Putative pyrophosphorylase ModD</fullName>
    </recommendedName>
</protein>
<dbReference type="InterPro" id="IPR002638">
    <property type="entry name" value="Quinolinate_PRibosylTrfase_C"/>
</dbReference>
<dbReference type="PIRSF" id="PIRSF006250">
    <property type="entry name" value="NadC_ModD"/>
    <property type="match status" value="1"/>
</dbReference>
<dbReference type="Pfam" id="PF02749">
    <property type="entry name" value="QRPTase_N"/>
    <property type="match status" value="1"/>
</dbReference>